<comment type="caution">
    <text evidence="4">The sequence shown here is derived from an EMBL/GenBank/DDBJ whole genome shotgun (WGS) entry which is preliminary data.</text>
</comment>
<dbReference type="Pfam" id="PF12796">
    <property type="entry name" value="Ank_2"/>
    <property type="match status" value="1"/>
</dbReference>
<dbReference type="PANTHER" id="PTHR24198">
    <property type="entry name" value="ANKYRIN REPEAT AND PROTEIN KINASE DOMAIN-CONTAINING PROTEIN"/>
    <property type="match status" value="1"/>
</dbReference>
<dbReference type="EMBL" id="MU857266">
    <property type="protein sequence ID" value="KAK4148757.1"/>
    <property type="molecule type" value="Genomic_DNA"/>
</dbReference>
<gene>
    <name evidence="4" type="ORF">C8A00DRAFT_19467</name>
</gene>
<feature type="repeat" description="ANK" evidence="3">
    <location>
        <begin position="163"/>
        <end position="187"/>
    </location>
</feature>
<dbReference type="SUPFAM" id="SSF48403">
    <property type="entry name" value="Ankyrin repeat"/>
    <property type="match status" value="1"/>
</dbReference>
<organism evidence="4 5">
    <name type="scientific">Chaetomidium leptoderma</name>
    <dbReference type="NCBI Taxonomy" id="669021"/>
    <lineage>
        <taxon>Eukaryota</taxon>
        <taxon>Fungi</taxon>
        <taxon>Dikarya</taxon>
        <taxon>Ascomycota</taxon>
        <taxon>Pezizomycotina</taxon>
        <taxon>Sordariomycetes</taxon>
        <taxon>Sordariomycetidae</taxon>
        <taxon>Sordariales</taxon>
        <taxon>Chaetomiaceae</taxon>
        <taxon>Chaetomidium</taxon>
    </lineage>
</organism>
<keyword evidence="1" id="KW-0677">Repeat</keyword>
<dbReference type="SMART" id="SM00248">
    <property type="entry name" value="ANK"/>
    <property type="match status" value="2"/>
</dbReference>
<dbReference type="Proteomes" id="UP001302745">
    <property type="component" value="Unassembled WGS sequence"/>
</dbReference>
<evidence type="ECO:0000313" key="4">
    <source>
        <dbReference type="EMBL" id="KAK4148757.1"/>
    </source>
</evidence>
<keyword evidence="5" id="KW-1185">Reference proteome</keyword>
<feature type="repeat" description="ANK" evidence="3">
    <location>
        <begin position="129"/>
        <end position="153"/>
    </location>
</feature>
<protein>
    <submittedName>
        <fullName evidence="4">Ankyrin repeat-containing domain protein</fullName>
    </submittedName>
</protein>
<proteinExistence type="predicted"/>
<name>A0AAN6VC86_9PEZI</name>
<dbReference type="PROSITE" id="PS50088">
    <property type="entry name" value="ANK_REPEAT"/>
    <property type="match status" value="2"/>
</dbReference>
<accession>A0AAN6VC86</accession>
<evidence type="ECO:0000256" key="3">
    <source>
        <dbReference type="PROSITE-ProRule" id="PRU00023"/>
    </source>
</evidence>
<keyword evidence="2 3" id="KW-0040">ANK repeat</keyword>
<dbReference type="InterPro" id="IPR036770">
    <property type="entry name" value="Ankyrin_rpt-contain_sf"/>
</dbReference>
<reference evidence="4" key="1">
    <citation type="journal article" date="2023" name="Mol. Phylogenet. Evol.">
        <title>Genome-scale phylogeny and comparative genomics of the fungal order Sordariales.</title>
        <authorList>
            <person name="Hensen N."/>
            <person name="Bonometti L."/>
            <person name="Westerberg I."/>
            <person name="Brannstrom I.O."/>
            <person name="Guillou S."/>
            <person name="Cros-Aarteil S."/>
            <person name="Calhoun S."/>
            <person name="Haridas S."/>
            <person name="Kuo A."/>
            <person name="Mondo S."/>
            <person name="Pangilinan J."/>
            <person name="Riley R."/>
            <person name="LaButti K."/>
            <person name="Andreopoulos B."/>
            <person name="Lipzen A."/>
            <person name="Chen C."/>
            <person name="Yan M."/>
            <person name="Daum C."/>
            <person name="Ng V."/>
            <person name="Clum A."/>
            <person name="Steindorff A."/>
            <person name="Ohm R.A."/>
            <person name="Martin F."/>
            <person name="Silar P."/>
            <person name="Natvig D.O."/>
            <person name="Lalanne C."/>
            <person name="Gautier V."/>
            <person name="Ament-Velasquez S.L."/>
            <person name="Kruys A."/>
            <person name="Hutchinson M.I."/>
            <person name="Powell A.J."/>
            <person name="Barry K."/>
            <person name="Miller A.N."/>
            <person name="Grigoriev I.V."/>
            <person name="Debuchy R."/>
            <person name="Gladieux P."/>
            <person name="Hiltunen Thoren M."/>
            <person name="Johannesson H."/>
        </authorList>
    </citation>
    <scope>NUCLEOTIDE SEQUENCE</scope>
    <source>
        <strain evidence="4">CBS 538.74</strain>
    </source>
</reference>
<sequence length="211" mass="23154">DAQVDITDICATYLSFSAFEGGPCQTDVEFEDRLRLNQLYDYAACYWGEHAREAGENSRVALDLLKRDSLVEAQVQAMMKIKRPWSSGSYNQDFPKRMQGLLVAAYFGILGAVETLLQSSNNNDLKDSCGRTALSWAAGNGQEAVVKMLLDTGKVDVDLKDNEGRTPLLRAAGNGHEMAVKMLLETGKVDIDSKANDVLHGKVVSSSRYVP</sequence>
<dbReference type="AlphaFoldDB" id="A0AAN6VC86"/>
<evidence type="ECO:0000256" key="1">
    <source>
        <dbReference type="ARBA" id="ARBA00022737"/>
    </source>
</evidence>
<dbReference type="PANTHER" id="PTHR24198:SF165">
    <property type="entry name" value="ANKYRIN REPEAT-CONTAINING PROTEIN-RELATED"/>
    <property type="match status" value="1"/>
</dbReference>
<evidence type="ECO:0000313" key="5">
    <source>
        <dbReference type="Proteomes" id="UP001302745"/>
    </source>
</evidence>
<dbReference type="Gene3D" id="1.25.40.20">
    <property type="entry name" value="Ankyrin repeat-containing domain"/>
    <property type="match status" value="1"/>
</dbReference>
<reference evidence="4" key="2">
    <citation type="submission" date="2023-05" db="EMBL/GenBank/DDBJ databases">
        <authorList>
            <consortium name="Lawrence Berkeley National Laboratory"/>
            <person name="Steindorff A."/>
            <person name="Hensen N."/>
            <person name="Bonometti L."/>
            <person name="Westerberg I."/>
            <person name="Brannstrom I.O."/>
            <person name="Guillou S."/>
            <person name="Cros-Aarteil S."/>
            <person name="Calhoun S."/>
            <person name="Haridas S."/>
            <person name="Kuo A."/>
            <person name="Mondo S."/>
            <person name="Pangilinan J."/>
            <person name="Riley R."/>
            <person name="Labutti K."/>
            <person name="Andreopoulos B."/>
            <person name="Lipzen A."/>
            <person name="Chen C."/>
            <person name="Yanf M."/>
            <person name="Daum C."/>
            <person name="Ng V."/>
            <person name="Clum A."/>
            <person name="Ohm R."/>
            <person name="Martin F."/>
            <person name="Silar P."/>
            <person name="Natvig D."/>
            <person name="Lalanne C."/>
            <person name="Gautier V."/>
            <person name="Ament-Velasquez S.L."/>
            <person name="Kruys A."/>
            <person name="Hutchinson M.I."/>
            <person name="Powell A.J."/>
            <person name="Barry K."/>
            <person name="Miller A.N."/>
            <person name="Grigoriev I.V."/>
            <person name="Debuchy R."/>
            <person name="Gladieux P."/>
            <person name="Thoren M.H."/>
            <person name="Johannesson H."/>
        </authorList>
    </citation>
    <scope>NUCLEOTIDE SEQUENCE</scope>
    <source>
        <strain evidence="4">CBS 538.74</strain>
    </source>
</reference>
<dbReference type="PROSITE" id="PS50297">
    <property type="entry name" value="ANK_REP_REGION"/>
    <property type="match status" value="2"/>
</dbReference>
<evidence type="ECO:0000256" key="2">
    <source>
        <dbReference type="ARBA" id="ARBA00023043"/>
    </source>
</evidence>
<feature type="non-terminal residue" evidence="4">
    <location>
        <position position="1"/>
    </location>
</feature>
<dbReference type="InterPro" id="IPR002110">
    <property type="entry name" value="Ankyrin_rpt"/>
</dbReference>